<accession>A0A521C6X4</accession>
<keyword evidence="2" id="KW-1185">Reference proteome</keyword>
<dbReference type="Proteomes" id="UP000317315">
    <property type="component" value="Unassembled WGS sequence"/>
</dbReference>
<sequence>MATISFFAGFEIKDKEKALRVLEALKDSGAPVSLTPEERELLRKQEKAGKASIDKLGELLEKL</sequence>
<dbReference type="RefSeq" id="WP_142935233.1">
    <property type="nucleotide sequence ID" value="NZ_FXTM01000010.1"/>
</dbReference>
<gene>
    <name evidence="1" type="ORF">SAMN06269117_11025</name>
</gene>
<organism evidence="1 2">
    <name type="scientific">Balnearium lithotrophicum</name>
    <dbReference type="NCBI Taxonomy" id="223788"/>
    <lineage>
        <taxon>Bacteria</taxon>
        <taxon>Pseudomonadati</taxon>
        <taxon>Aquificota</taxon>
        <taxon>Aquificia</taxon>
        <taxon>Desulfurobacteriales</taxon>
        <taxon>Desulfurobacteriaceae</taxon>
        <taxon>Balnearium</taxon>
    </lineage>
</organism>
<evidence type="ECO:0000313" key="2">
    <source>
        <dbReference type="Proteomes" id="UP000317315"/>
    </source>
</evidence>
<reference evidence="1 2" key="1">
    <citation type="submission" date="2017-05" db="EMBL/GenBank/DDBJ databases">
        <authorList>
            <person name="Varghese N."/>
            <person name="Submissions S."/>
        </authorList>
    </citation>
    <scope>NUCLEOTIDE SEQUENCE [LARGE SCALE GENOMIC DNA]</scope>
    <source>
        <strain evidence="1 2">DSM 16304</strain>
    </source>
</reference>
<dbReference type="AlphaFoldDB" id="A0A521C6X4"/>
<proteinExistence type="predicted"/>
<evidence type="ECO:0000313" key="1">
    <source>
        <dbReference type="EMBL" id="SMO55168.1"/>
    </source>
</evidence>
<dbReference type="EMBL" id="FXTM01000010">
    <property type="protein sequence ID" value="SMO55168.1"/>
    <property type="molecule type" value="Genomic_DNA"/>
</dbReference>
<protein>
    <submittedName>
        <fullName evidence="1">Uncharacterized protein</fullName>
    </submittedName>
</protein>
<name>A0A521C6X4_9BACT</name>
<dbReference type="OrthoDB" id="9904053at2"/>